<dbReference type="InParanoid" id="A0A3B5QFI6"/>
<accession>A0A3B5QFI6</accession>
<evidence type="ECO:0008006" key="3">
    <source>
        <dbReference type="Google" id="ProtNLM"/>
    </source>
</evidence>
<reference evidence="1" key="4">
    <citation type="submission" date="2025-09" db="UniProtKB">
        <authorList>
            <consortium name="Ensembl"/>
        </authorList>
    </citation>
    <scope>IDENTIFICATION</scope>
    <source>
        <strain evidence="1">JP 163 A</strain>
    </source>
</reference>
<evidence type="ECO:0000313" key="2">
    <source>
        <dbReference type="Proteomes" id="UP000002852"/>
    </source>
</evidence>
<organism evidence="1 2">
    <name type="scientific">Xiphophorus maculatus</name>
    <name type="common">Southern platyfish</name>
    <name type="synonym">Platypoecilus maculatus</name>
    <dbReference type="NCBI Taxonomy" id="8083"/>
    <lineage>
        <taxon>Eukaryota</taxon>
        <taxon>Metazoa</taxon>
        <taxon>Chordata</taxon>
        <taxon>Craniata</taxon>
        <taxon>Vertebrata</taxon>
        <taxon>Euteleostomi</taxon>
        <taxon>Actinopterygii</taxon>
        <taxon>Neopterygii</taxon>
        <taxon>Teleostei</taxon>
        <taxon>Neoteleostei</taxon>
        <taxon>Acanthomorphata</taxon>
        <taxon>Ovalentaria</taxon>
        <taxon>Atherinomorphae</taxon>
        <taxon>Cyprinodontiformes</taxon>
        <taxon>Poeciliidae</taxon>
        <taxon>Poeciliinae</taxon>
        <taxon>Xiphophorus</taxon>
    </lineage>
</organism>
<dbReference type="PANTHER" id="PTHR45913:SF22">
    <property type="entry name" value="SCAN BOX DOMAIN-CONTAINING PROTEIN"/>
    <property type="match status" value="1"/>
</dbReference>
<reference evidence="1" key="3">
    <citation type="submission" date="2025-08" db="UniProtKB">
        <authorList>
            <consortium name="Ensembl"/>
        </authorList>
    </citation>
    <scope>IDENTIFICATION</scope>
    <source>
        <strain evidence="1">JP 163 A</strain>
    </source>
</reference>
<evidence type="ECO:0000313" key="1">
    <source>
        <dbReference type="Ensembl" id="ENSXMAP00000030324.1"/>
    </source>
</evidence>
<dbReference type="OMA" id="EKMNSHI"/>
<reference evidence="2" key="1">
    <citation type="submission" date="2012-01" db="EMBL/GenBank/DDBJ databases">
        <authorList>
            <person name="Walter R."/>
            <person name="Schartl M."/>
            <person name="Warren W."/>
        </authorList>
    </citation>
    <scope>NUCLEOTIDE SEQUENCE [LARGE SCALE GENOMIC DNA]</scope>
    <source>
        <strain evidence="2">JP 163 A</strain>
    </source>
</reference>
<dbReference type="PANTHER" id="PTHR45913">
    <property type="entry name" value="EPM2A-INTERACTING PROTEIN 1"/>
    <property type="match status" value="1"/>
</dbReference>
<reference evidence="2" key="2">
    <citation type="journal article" date="2013" name="Nat. Genet.">
        <title>The genome of the platyfish, Xiphophorus maculatus, provides insights into evolutionary adaptation and several complex traits.</title>
        <authorList>
            <person name="Schartl M."/>
            <person name="Walter R.B."/>
            <person name="Shen Y."/>
            <person name="Garcia T."/>
            <person name="Catchen J."/>
            <person name="Amores A."/>
            <person name="Braasch I."/>
            <person name="Chalopin D."/>
            <person name="Volff J.N."/>
            <person name="Lesch K.P."/>
            <person name="Bisazza A."/>
            <person name="Minx P."/>
            <person name="Hillier L."/>
            <person name="Wilson R.K."/>
            <person name="Fuerstenberg S."/>
            <person name="Boore J."/>
            <person name="Searle S."/>
            <person name="Postlethwait J.H."/>
            <person name="Warren W.C."/>
        </authorList>
    </citation>
    <scope>NUCLEOTIDE SEQUENCE [LARGE SCALE GENOMIC DNA]</scope>
    <source>
        <strain evidence="2">JP 163 A</strain>
    </source>
</reference>
<dbReference type="Ensembl" id="ENSXMAT00000025890.1">
    <property type="protein sequence ID" value="ENSXMAP00000030324.1"/>
    <property type="gene ID" value="ENSXMAG00000029187.1"/>
</dbReference>
<name>A0A3B5QFI6_XIPMA</name>
<proteinExistence type="predicted"/>
<protein>
    <recommendedName>
        <fullName evidence="3">HAT C-terminal dimerisation domain-containing protein</fullName>
    </recommendedName>
</protein>
<sequence length="448" mass="51410">MNKKIIKSAVLLVTICGPPKSDTFVILLRGIFSRFYETSQKRIRKRHRTRRNAVSIRQYSPTNTQLPLFEQVFSNEAIKPSRLKEHLTKIHTDIANKDLFDYQTDCHEKQSPNVGSIYNWRKIGAPAIKEVISTVLEPTQVQKSTSLSNDTVAQEQVCGILFTLQLDVTTTPKHCSVDDLRFNVPTSEDMAEEFLFSKCLKTDTKGHTLFNALHGYLQEKSNYKYPDMRGVTALLKEHSSKVLTVHCVLHSLNESLNTAVKAFNKIKAHALNDRRFRQLCQENDEIFQRLLHTDVCWLSRENYLVRFCSLIDSIAFLDHCDIMYLTDFFEKTNSHIKAPRKWCYSCPVQSSYPQSHLQAGSVQKISRSHLAFHTLGWSSMWTKYASLLLLAFPTTYLVEKGFSQVLHMQSKYRNRLDLAASAALWLKRTSLQPATKKLAEKCEALGSH</sequence>
<dbReference type="AlphaFoldDB" id="A0A3B5QFI6"/>
<keyword evidence="2" id="KW-1185">Reference proteome</keyword>
<dbReference type="STRING" id="8083.ENSXMAP00000030324"/>
<dbReference type="Proteomes" id="UP000002852">
    <property type="component" value="Unassembled WGS sequence"/>
</dbReference>
<dbReference type="GeneTree" id="ENSGT00940000160807"/>